<dbReference type="AlphaFoldDB" id="A0A8H7RXX6"/>
<dbReference type="PANTHER" id="PTHR48081:SF26">
    <property type="entry name" value="ALPHA_BETA HYDROLASE FOLD-3 DOMAIN-CONTAINING PROTEIN"/>
    <property type="match status" value="1"/>
</dbReference>
<evidence type="ECO:0000313" key="5">
    <source>
        <dbReference type="Proteomes" id="UP000646827"/>
    </source>
</evidence>
<evidence type="ECO:0000259" key="3">
    <source>
        <dbReference type="Pfam" id="PF07859"/>
    </source>
</evidence>
<keyword evidence="2" id="KW-0378">Hydrolase</keyword>
<dbReference type="Proteomes" id="UP000646827">
    <property type="component" value="Unassembled WGS sequence"/>
</dbReference>
<evidence type="ECO:0000256" key="1">
    <source>
        <dbReference type="ARBA" id="ARBA00010515"/>
    </source>
</evidence>
<gene>
    <name evidence="4" type="ORF">INT45_007617</name>
</gene>
<dbReference type="Pfam" id="PF07859">
    <property type="entry name" value="Abhydrolase_3"/>
    <property type="match status" value="1"/>
</dbReference>
<reference evidence="4 5" key="1">
    <citation type="submission" date="2020-12" db="EMBL/GenBank/DDBJ databases">
        <title>Metabolic potential, ecology and presence of endohyphal bacteria is reflected in genomic diversity of Mucoromycotina.</title>
        <authorList>
            <person name="Muszewska A."/>
            <person name="Okrasinska A."/>
            <person name="Steczkiewicz K."/>
            <person name="Drgas O."/>
            <person name="Orlowska M."/>
            <person name="Perlinska-Lenart U."/>
            <person name="Aleksandrzak-Piekarczyk T."/>
            <person name="Szatraj K."/>
            <person name="Zielenkiewicz U."/>
            <person name="Pilsyk S."/>
            <person name="Malc E."/>
            <person name="Mieczkowski P."/>
            <person name="Kruszewska J.S."/>
            <person name="Biernat P."/>
            <person name="Pawlowska J."/>
        </authorList>
    </citation>
    <scope>NUCLEOTIDE SEQUENCE [LARGE SCALE GENOMIC DNA]</scope>
    <source>
        <strain evidence="4 5">CBS 142.35</strain>
    </source>
</reference>
<keyword evidence="5" id="KW-1185">Reference proteome</keyword>
<accession>A0A8H7RXX6</accession>
<evidence type="ECO:0000313" key="4">
    <source>
        <dbReference type="EMBL" id="KAG2218890.1"/>
    </source>
</evidence>
<dbReference type="OrthoDB" id="408631at2759"/>
<dbReference type="PROSITE" id="PS01173">
    <property type="entry name" value="LIPASE_GDXG_HIS"/>
    <property type="match status" value="1"/>
</dbReference>
<dbReference type="SUPFAM" id="SSF53474">
    <property type="entry name" value="alpha/beta-Hydrolases"/>
    <property type="match status" value="1"/>
</dbReference>
<name>A0A8H7RXX6_9FUNG</name>
<organism evidence="4 5">
    <name type="scientific">Circinella minor</name>
    <dbReference type="NCBI Taxonomy" id="1195481"/>
    <lineage>
        <taxon>Eukaryota</taxon>
        <taxon>Fungi</taxon>
        <taxon>Fungi incertae sedis</taxon>
        <taxon>Mucoromycota</taxon>
        <taxon>Mucoromycotina</taxon>
        <taxon>Mucoromycetes</taxon>
        <taxon>Mucorales</taxon>
        <taxon>Lichtheimiaceae</taxon>
        <taxon>Circinella</taxon>
    </lineage>
</organism>
<dbReference type="InterPro" id="IPR013094">
    <property type="entry name" value="AB_hydrolase_3"/>
</dbReference>
<feature type="domain" description="Alpha/beta hydrolase fold-3" evidence="3">
    <location>
        <begin position="206"/>
        <end position="420"/>
    </location>
</feature>
<sequence>MITTTTTCTTEGCCRPFDESSYGLTTSSTTATTTVGVTMETLPMIAEEIYKTALHIPTSLGRLASEVFSHFFVQRKKPQWNIQQTVMMAFLQSFRDHTLTNSLEFWRVMLIAPTWLTPLTSKTQNGSFHVRRRHLHGILKELDQQEDGSRILPVEWMSAGTILDRCQSMINPGTDTKQGDNNDIAKTQKQTSTALVLRSRSPEKIILYFHGGAYCSMSAQTHRTLTHKISKSTGRRVFAVNYRLAPEHKFPCGLYDAVQAFLYLIDADHGYCLDPKNILVMGDSAGGGLALATILYLRDHGLPQPEGAVLLSPWVDLSFSFPSWDNASVYDYLPNNPDRLPKMNPANLYLGTDRASSMVRHPYVSPIFADNFENLPPLIIQSGGCESLRDEIHDLVTKIAASKTTLIHHEEYEDMVHVFQAFPFGLSSEAIDSIGFWARYGMPMISNSVARGLLPNAIGRQPNQETDDGPFALRSTPHTMRRRLRSMPC</sequence>
<dbReference type="InterPro" id="IPR050300">
    <property type="entry name" value="GDXG_lipolytic_enzyme"/>
</dbReference>
<comment type="similarity">
    <text evidence="1">Belongs to the 'GDXG' lipolytic enzyme family.</text>
</comment>
<dbReference type="PANTHER" id="PTHR48081">
    <property type="entry name" value="AB HYDROLASE SUPERFAMILY PROTEIN C4A8.06C"/>
    <property type="match status" value="1"/>
</dbReference>
<protein>
    <recommendedName>
        <fullName evidence="3">Alpha/beta hydrolase fold-3 domain-containing protein</fullName>
    </recommendedName>
</protein>
<proteinExistence type="inferred from homology"/>
<dbReference type="InterPro" id="IPR029058">
    <property type="entry name" value="AB_hydrolase_fold"/>
</dbReference>
<comment type="caution">
    <text evidence="4">The sequence shown here is derived from an EMBL/GenBank/DDBJ whole genome shotgun (WGS) entry which is preliminary data.</text>
</comment>
<dbReference type="GO" id="GO:0016787">
    <property type="term" value="F:hydrolase activity"/>
    <property type="evidence" value="ECO:0007669"/>
    <property type="project" value="UniProtKB-KW"/>
</dbReference>
<dbReference type="Gene3D" id="3.40.50.1820">
    <property type="entry name" value="alpha/beta hydrolase"/>
    <property type="match status" value="1"/>
</dbReference>
<dbReference type="EMBL" id="JAEPRB010000205">
    <property type="protein sequence ID" value="KAG2218890.1"/>
    <property type="molecule type" value="Genomic_DNA"/>
</dbReference>
<evidence type="ECO:0000256" key="2">
    <source>
        <dbReference type="ARBA" id="ARBA00022801"/>
    </source>
</evidence>
<dbReference type="InterPro" id="IPR002168">
    <property type="entry name" value="Lipase_GDXG_HIS_AS"/>
</dbReference>